<gene>
    <name evidence="2" type="ORF">OS493_018039</name>
</gene>
<name>A0A9X0CRH0_9CNID</name>
<proteinExistence type="predicted"/>
<organism evidence="2 3">
    <name type="scientific">Desmophyllum pertusum</name>
    <dbReference type="NCBI Taxonomy" id="174260"/>
    <lineage>
        <taxon>Eukaryota</taxon>
        <taxon>Metazoa</taxon>
        <taxon>Cnidaria</taxon>
        <taxon>Anthozoa</taxon>
        <taxon>Hexacorallia</taxon>
        <taxon>Scleractinia</taxon>
        <taxon>Caryophylliina</taxon>
        <taxon>Caryophylliidae</taxon>
        <taxon>Desmophyllum</taxon>
    </lineage>
</organism>
<reference evidence="2" key="1">
    <citation type="submission" date="2023-01" db="EMBL/GenBank/DDBJ databases">
        <title>Genome assembly of the deep-sea coral Lophelia pertusa.</title>
        <authorList>
            <person name="Herrera S."/>
            <person name="Cordes E."/>
        </authorList>
    </citation>
    <scope>NUCLEOTIDE SEQUENCE</scope>
    <source>
        <strain evidence="2">USNM1676648</strain>
        <tissue evidence="2">Polyp</tissue>
    </source>
</reference>
<feature type="compositionally biased region" description="Basic residues" evidence="1">
    <location>
        <begin position="136"/>
        <end position="145"/>
    </location>
</feature>
<comment type="caution">
    <text evidence="2">The sequence shown here is derived from an EMBL/GenBank/DDBJ whole genome shotgun (WGS) entry which is preliminary data.</text>
</comment>
<accession>A0A9X0CRH0</accession>
<sequence length="166" mass="18817">MESEPSVIVESDPGYHELVMLPDEVIRRRGSILRNPNAPSKPSKVVHFPVNILALRTVHKYERMDSFEEGNHSGTEEEDGEDSTWSRDYPITSDESEEYRCKLPVEKDIDNLDSDSVQENETALANEPPSSPVEKKIRKAARRKKLPEDSGQEWVTAIDSNIEKPA</sequence>
<evidence type="ECO:0000256" key="1">
    <source>
        <dbReference type="SAM" id="MobiDB-lite"/>
    </source>
</evidence>
<dbReference type="AlphaFoldDB" id="A0A9X0CRH0"/>
<feature type="region of interest" description="Disordered" evidence="1">
    <location>
        <begin position="65"/>
        <end position="166"/>
    </location>
</feature>
<dbReference type="Proteomes" id="UP001163046">
    <property type="component" value="Unassembled WGS sequence"/>
</dbReference>
<evidence type="ECO:0000313" key="2">
    <source>
        <dbReference type="EMBL" id="KAJ7372761.1"/>
    </source>
</evidence>
<feature type="compositionally biased region" description="Basic and acidic residues" evidence="1">
    <location>
        <begin position="98"/>
        <end position="110"/>
    </location>
</feature>
<feature type="compositionally biased region" description="Basic and acidic residues" evidence="1">
    <location>
        <begin position="65"/>
        <end position="75"/>
    </location>
</feature>
<dbReference type="EMBL" id="MU826835">
    <property type="protein sequence ID" value="KAJ7372761.1"/>
    <property type="molecule type" value="Genomic_DNA"/>
</dbReference>
<keyword evidence="3" id="KW-1185">Reference proteome</keyword>
<protein>
    <submittedName>
        <fullName evidence="2">Uncharacterized protein</fullName>
    </submittedName>
</protein>
<evidence type="ECO:0000313" key="3">
    <source>
        <dbReference type="Proteomes" id="UP001163046"/>
    </source>
</evidence>